<dbReference type="InParanoid" id="A0A096P7U6"/>
<proteinExistence type="inferred from homology"/>
<reference evidence="9" key="1">
    <citation type="journal article" date="2006" name="Proc. Natl. Acad. Sci. U.S.A.">
        <title>Genome analysis of the smallest free-living eukaryote Ostreococcus tauri unveils many unique features.</title>
        <authorList>
            <person name="Derelle E."/>
            <person name="Ferraz C."/>
            <person name="Rombauts S."/>
            <person name="Rouze P."/>
            <person name="Worden A.Z."/>
            <person name="Robbens S."/>
            <person name="Partensky F."/>
            <person name="Degroeve S."/>
            <person name="Echeynie S."/>
            <person name="Cooke R."/>
            <person name="Saeys Y."/>
            <person name="Wuyts J."/>
            <person name="Jabbari K."/>
            <person name="Bowler C."/>
            <person name="Panaud O."/>
            <person name="Piegu B."/>
            <person name="Ball S.G."/>
            <person name="Ral J.-P."/>
            <person name="Bouget F.-Y."/>
            <person name="Piganeau G."/>
            <person name="De Baets B."/>
            <person name="Picard A."/>
            <person name="Delseny M."/>
            <person name="Demaille J."/>
            <person name="Van de Peer Y."/>
            <person name="Moreau H."/>
        </authorList>
    </citation>
    <scope>NUCLEOTIDE SEQUENCE [LARGE SCALE GENOMIC DNA]</scope>
    <source>
        <strain evidence="9">OTTH 0595 / CCAP 157/2 / RCC745</strain>
    </source>
</reference>
<gene>
    <name evidence="8" type="ORF">OT_ostta03g01520</name>
</gene>
<dbReference type="EMBL" id="CAID01000003">
    <property type="protein sequence ID" value="CEF97050.1"/>
    <property type="molecule type" value="Genomic_DNA"/>
</dbReference>
<dbReference type="GO" id="GO:0005737">
    <property type="term" value="C:cytoplasm"/>
    <property type="evidence" value="ECO:0007669"/>
    <property type="project" value="TreeGrafter"/>
</dbReference>
<evidence type="ECO:0000256" key="3">
    <source>
        <dbReference type="ARBA" id="ARBA00022692"/>
    </source>
</evidence>
<keyword evidence="4 6" id="KW-1133">Transmembrane helix</keyword>
<dbReference type="STRING" id="70448.A0A096P7U6"/>
<keyword evidence="5 6" id="KW-0472">Membrane</keyword>
<dbReference type="InterPro" id="IPR007248">
    <property type="entry name" value="Mpv17_PMP22"/>
</dbReference>
<dbReference type="OrthoDB" id="430207at2759"/>
<feature type="compositionally biased region" description="Polar residues" evidence="7">
    <location>
        <begin position="23"/>
        <end position="37"/>
    </location>
</feature>
<reference evidence="8 9" key="2">
    <citation type="journal article" date="2014" name="BMC Genomics">
        <title>An improved genome of the model marine alga Ostreococcus tauri unfolds by assessing Illumina de novo assemblies.</title>
        <authorList>
            <person name="Blanc-Mathieu R."/>
            <person name="Verhelst B."/>
            <person name="Derelle E."/>
            <person name="Rombauts S."/>
            <person name="Bouget F.Y."/>
            <person name="Carre I."/>
            <person name="Chateau A."/>
            <person name="Eyre-Walker A."/>
            <person name="Grimsley N."/>
            <person name="Moreau H."/>
            <person name="Piegu B."/>
            <person name="Rivals E."/>
            <person name="Schackwitz W."/>
            <person name="Van de Peer Y."/>
            <person name="Piganeau G."/>
        </authorList>
    </citation>
    <scope>NUCLEOTIDE SEQUENCE [LARGE SCALE GENOMIC DNA]</scope>
    <source>
        <strain evidence="9">OTTH 0595 / CCAP 157/2 / RCC745</strain>
    </source>
</reference>
<feature type="compositionally biased region" description="Gly residues" evidence="7">
    <location>
        <begin position="52"/>
        <end position="72"/>
    </location>
</feature>
<evidence type="ECO:0000256" key="5">
    <source>
        <dbReference type="ARBA" id="ARBA00023136"/>
    </source>
</evidence>
<dbReference type="Pfam" id="PF04117">
    <property type="entry name" value="Mpv17_PMP22"/>
    <property type="match status" value="1"/>
</dbReference>
<feature type="transmembrane region" description="Helical" evidence="6">
    <location>
        <begin position="173"/>
        <end position="194"/>
    </location>
</feature>
<keyword evidence="9" id="KW-1185">Reference proteome</keyword>
<protein>
    <submittedName>
        <fullName evidence="8">Mpv17/PMP22</fullName>
    </submittedName>
</protein>
<accession>A0A096P7U6</accession>
<dbReference type="PANTHER" id="PTHR11266:SF80">
    <property type="entry name" value="PEROXISOMAL MEMBRANE PROTEIN 2"/>
    <property type="match status" value="1"/>
</dbReference>
<dbReference type="RefSeq" id="XP_003078057.2">
    <property type="nucleotide sequence ID" value="XM_003078009.2"/>
</dbReference>
<dbReference type="GO" id="GO:0016020">
    <property type="term" value="C:membrane"/>
    <property type="evidence" value="ECO:0007669"/>
    <property type="project" value="UniProtKB-SubCell"/>
</dbReference>
<comment type="similarity">
    <text evidence="2 6">Belongs to the peroxisomal membrane protein PXMP2/4 family.</text>
</comment>
<sequence>MARPMSSMSSRAAGRVVARKTNARVSRTSVTMKSTMEWTRARRGTATRATNGGNGGNGGGGNGGNGGNGDGFGSSNDGQNGGVRALWAAYLGALEKNPLPTKMATSGVLNALGDLFAQFAFDDAANKGVDWRRAGIFTILGSFLVGPALHFWYGTLGKIVTAQGSAKAFISLALDQGVFAPTFLCVFLSALFTIDGKPQEIAPKLKQDFASTVTMNWKIWIPFQFLNFRYVPLQLQVAAANVVALLWNTYLSWASHKEVVVVETSSKGKKKKN</sequence>
<name>A0A096P7U6_OSTTA</name>
<evidence type="ECO:0000256" key="1">
    <source>
        <dbReference type="ARBA" id="ARBA00004141"/>
    </source>
</evidence>
<dbReference type="Proteomes" id="UP000009170">
    <property type="component" value="Unassembled WGS sequence"/>
</dbReference>
<evidence type="ECO:0000256" key="4">
    <source>
        <dbReference type="ARBA" id="ARBA00022989"/>
    </source>
</evidence>
<organism evidence="8 9">
    <name type="scientific">Ostreococcus tauri</name>
    <name type="common">Marine green alga</name>
    <dbReference type="NCBI Taxonomy" id="70448"/>
    <lineage>
        <taxon>Eukaryota</taxon>
        <taxon>Viridiplantae</taxon>
        <taxon>Chlorophyta</taxon>
        <taxon>Mamiellophyceae</taxon>
        <taxon>Mamiellales</taxon>
        <taxon>Bathycoccaceae</taxon>
        <taxon>Ostreococcus</taxon>
    </lineage>
</organism>
<dbReference type="FunCoup" id="A0A096P7U6">
    <property type="interactions" value="1269"/>
</dbReference>
<dbReference type="KEGG" id="ota:OT_ostta03g01520"/>
<keyword evidence="3 6" id="KW-0812">Transmembrane</keyword>
<dbReference type="GeneID" id="9833111"/>
<dbReference type="AlphaFoldDB" id="A0A096P7U6"/>
<evidence type="ECO:0000313" key="9">
    <source>
        <dbReference type="Proteomes" id="UP000009170"/>
    </source>
</evidence>
<evidence type="ECO:0000256" key="7">
    <source>
        <dbReference type="SAM" id="MobiDB-lite"/>
    </source>
</evidence>
<evidence type="ECO:0000313" key="8">
    <source>
        <dbReference type="EMBL" id="CEF97050.1"/>
    </source>
</evidence>
<comment type="subcellular location">
    <subcellularLocation>
        <location evidence="1">Membrane</location>
        <topology evidence="1">Multi-pass membrane protein</topology>
    </subcellularLocation>
</comment>
<comment type="caution">
    <text evidence="8">The sequence shown here is derived from an EMBL/GenBank/DDBJ whole genome shotgun (WGS) entry which is preliminary data.</text>
</comment>
<dbReference type="PANTHER" id="PTHR11266">
    <property type="entry name" value="PEROXISOMAL MEMBRANE PROTEIN 2, PXMP2 MPV17"/>
    <property type="match status" value="1"/>
</dbReference>
<evidence type="ECO:0000256" key="2">
    <source>
        <dbReference type="ARBA" id="ARBA00006824"/>
    </source>
</evidence>
<feature type="transmembrane region" description="Helical" evidence="6">
    <location>
        <begin position="134"/>
        <end position="153"/>
    </location>
</feature>
<feature type="compositionally biased region" description="Low complexity" evidence="7">
    <location>
        <begin position="1"/>
        <end position="16"/>
    </location>
</feature>
<evidence type="ECO:0000256" key="6">
    <source>
        <dbReference type="RuleBase" id="RU363053"/>
    </source>
</evidence>
<feature type="region of interest" description="Disordered" evidence="7">
    <location>
        <begin position="1"/>
        <end position="75"/>
    </location>
</feature>